<comment type="similarity">
    <text evidence="1 9">Belongs to the YIF1 family.</text>
</comment>
<dbReference type="AlphaFoldDB" id="A0A7S1Z347"/>
<reference evidence="11" key="1">
    <citation type="submission" date="2021-01" db="EMBL/GenBank/DDBJ databases">
        <authorList>
            <person name="Corre E."/>
            <person name="Pelletier E."/>
            <person name="Niang G."/>
            <person name="Scheremetjew M."/>
            <person name="Finn R."/>
            <person name="Kale V."/>
            <person name="Holt S."/>
            <person name="Cochrane G."/>
            <person name="Meng A."/>
            <person name="Brown T."/>
            <person name="Cohen L."/>
        </authorList>
    </citation>
    <scope>NUCLEOTIDE SEQUENCE</scope>
    <source>
        <strain evidence="11">Grunow 1884</strain>
    </source>
</reference>
<keyword evidence="4 9" id="KW-0256">Endoplasmic reticulum</keyword>
<evidence type="ECO:0000256" key="4">
    <source>
        <dbReference type="ARBA" id="ARBA00022824"/>
    </source>
</evidence>
<dbReference type="EMBL" id="HBGO01006949">
    <property type="protein sequence ID" value="CAD9326722.1"/>
    <property type="molecule type" value="Transcribed_RNA"/>
</dbReference>
<keyword evidence="3 9" id="KW-0812">Transmembrane</keyword>
<evidence type="ECO:0000256" key="5">
    <source>
        <dbReference type="ARBA" id="ARBA00022927"/>
    </source>
</evidence>
<feature type="compositionally biased region" description="Low complexity" evidence="10">
    <location>
        <begin position="41"/>
        <end position="65"/>
    </location>
</feature>
<sequence>MSDFYSAYPSQPEQRHGASSSGAGGNSTGGAPFYGQGGFGQQQQGNGSASASSSSYGAYGGAQQSWQQQPLAPEKPSNNGTMEGSYSNQPAQQPLFDPSMAAAAMTSVAAQGFTPDAMFGQGQKLVEGFLDKSTARFIPGLDLFMRTLRVYFAVDNRFVKGKAQRVLFPFVYKDWARLEDQATTPSDNNIAYCPPVQDINAFDLYIPLMTLITYVLLCALCYGTAGEFNPEVLPDVTTKCFLTQILEVLAIRGGFFAMHAPVKLLDLFSVTGYKYLGLSINMLVGLLFSHLGWGYRGYYGTFLWTASAVSYFMLKTMANNIPRVVAATGPKREFMVLGFAASQFVTMWFVSQTKFLD</sequence>
<dbReference type="Pfam" id="PF03878">
    <property type="entry name" value="YIF1"/>
    <property type="match status" value="1"/>
</dbReference>
<name>A0A7S1Z347_TRICV</name>
<proteinExistence type="inferred from homology"/>
<dbReference type="GO" id="GO:0030134">
    <property type="term" value="C:COPII-coated ER to Golgi transport vesicle"/>
    <property type="evidence" value="ECO:0007669"/>
    <property type="project" value="TreeGrafter"/>
</dbReference>
<feature type="compositionally biased region" description="Polar residues" evidence="10">
    <location>
        <begin position="66"/>
        <end position="92"/>
    </location>
</feature>
<keyword evidence="5 9" id="KW-0653">Protein transport</keyword>
<accession>A0A7S1Z347</accession>
<dbReference type="GO" id="GO:0000139">
    <property type="term" value="C:Golgi membrane"/>
    <property type="evidence" value="ECO:0007669"/>
    <property type="project" value="UniProtKB-SubCell"/>
</dbReference>
<evidence type="ECO:0000256" key="9">
    <source>
        <dbReference type="RuleBase" id="RU368073"/>
    </source>
</evidence>
<dbReference type="GO" id="GO:0006888">
    <property type="term" value="P:endoplasmic reticulum to Golgi vesicle-mediated transport"/>
    <property type="evidence" value="ECO:0007669"/>
    <property type="project" value="UniProtKB-UniRule"/>
</dbReference>
<evidence type="ECO:0000256" key="8">
    <source>
        <dbReference type="ARBA" id="ARBA00023136"/>
    </source>
</evidence>
<comment type="function">
    <text evidence="9">Has a role in transport between endoplasmic reticulum and Golgi.</text>
</comment>
<dbReference type="GO" id="GO:0015031">
    <property type="term" value="P:protein transport"/>
    <property type="evidence" value="ECO:0007669"/>
    <property type="project" value="UniProtKB-KW"/>
</dbReference>
<feature type="transmembrane region" description="Helical" evidence="9">
    <location>
        <begin position="204"/>
        <end position="225"/>
    </location>
</feature>
<evidence type="ECO:0000256" key="10">
    <source>
        <dbReference type="SAM" id="MobiDB-lite"/>
    </source>
</evidence>
<feature type="region of interest" description="Disordered" evidence="10">
    <location>
        <begin position="1"/>
        <end position="94"/>
    </location>
</feature>
<keyword evidence="8 9" id="KW-0472">Membrane</keyword>
<evidence type="ECO:0000256" key="2">
    <source>
        <dbReference type="ARBA" id="ARBA00022448"/>
    </source>
</evidence>
<evidence type="ECO:0000256" key="1">
    <source>
        <dbReference type="ARBA" id="ARBA00009727"/>
    </source>
</evidence>
<dbReference type="InterPro" id="IPR005578">
    <property type="entry name" value="Yif1_fam"/>
</dbReference>
<gene>
    <name evidence="11" type="ORF">OSIN01602_LOCUS3907</name>
</gene>
<dbReference type="PANTHER" id="PTHR14083:SF0">
    <property type="entry name" value="YIP1D-INTERACTING FACTOR 1, ISOFORM C"/>
    <property type="match status" value="1"/>
</dbReference>
<evidence type="ECO:0000256" key="7">
    <source>
        <dbReference type="ARBA" id="ARBA00023034"/>
    </source>
</evidence>
<keyword evidence="2 9" id="KW-0813">Transport</keyword>
<dbReference type="GO" id="GO:0005793">
    <property type="term" value="C:endoplasmic reticulum-Golgi intermediate compartment"/>
    <property type="evidence" value="ECO:0007669"/>
    <property type="project" value="UniProtKB-UniRule"/>
</dbReference>
<protein>
    <recommendedName>
        <fullName evidence="9">Protein YIF1</fullName>
    </recommendedName>
</protein>
<dbReference type="PANTHER" id="PTHR14083">
    <property type="entry name" value="YIP1 INTERACTING FACTOR HOMOLOG YIF1 PROTEIN"/>
    <property type="match status" value="1"/>
</dbReference>
<evidence type="ECO:0000256" key="6">
    <source>
        <dbReference type="ARBA" id="ARBA00022989"/>
    </source>
</evidence>
<organism evidence="11">
    <name type="scientific">Trieres chinensis</name>
    <name type="common">Marine centric diatom</name>
    <name type="synonym">Odontella sinensis</name>
    <dbReference type="NCBI Taxonomy" id="1514140"/>
    <lineage>
        <taxon>Eukaryota</taxon>
        <taxon>Sar</taxon>
        <taxon>Stramenopiles</taxon>
        <taxon>Ochrophyta</taxon>
        <taxon>Bacillariophyta</taxon>
        <taxon>Mediophyceae</taxon>
        <taxon>Biddulphiophycidae</taxon>
        <taxon>Eupodiscales</taxon>
        <taxon>Parodontellaceae</taxon>
        <taxon>Trieres</taxon>
    </lineage>
</organism>
<evidence type="ECO:0000313" key="11">
    <source>
        <dbReference type="EMBL" id="CAD9326722.1"/>
    </source>
</evidence>
<keyword evidence="7 9" id="KW-0333">Golgi apparatus</keyword>
<evidence type="ECO:0000256" key="3">
    <source>
        <dbReference type="ARBA" id="ARBA00022692"/>
    </source>
</evidence>
<feature type="transmembrane region" description="Helical" evidence="9">
    <location>
        <begin position="334"/>
        <end position="351"/>
    </location>
</feature>
<feature type="transmembrane region" description="Helical" evidence="9">
    <location>
        <begin position="297"/>
        <end position="314"/>
    </location>
</feature>
<dbReference type="GO" id="GO:0005789">
    <property type="term" value="C:endoplasmic reticulum membrane"/>
    <property type="evidence" value="ECO:0007669"/>
    <property type="project" value="UniProtKB-SubCell"/>
</dbReference>
<keyword evidence="6 9" id="KW-1133">Transmembrane helix</keyword>
<comment type="subcellular location">
    <subcellularLocation>
        <location evidence="9">Endoplasmic reticulum membrane</location>
        <topology evidence="9">Multi-pass membrane protein</topology>
    </subcellularLocation>
    <subcellularLocation>
        <location evidence="9">Golgi apparatus membrane</location>
        <topology evidence="9">Multi-pass membrane protein</topology>
    </subcellularLocation>
</comment>